<dbReference type="Proteomes" id="UP000008311">
    <property type="component" value="Unassembled WGS sequence"/>
</dbReference>
<dbReference type="PANTHER" id="PTHR45286:SF1">
    <property type="entry name" value="CHAPERONE DNAJ-DOMAIN SUPERFAMILY PROTEIN"/>
    <property type="match status" value="1"/>
</dbReference>
<protein>
    <submittedName>
        <fullName evidence="2">Heat shock protein binding protein, putative</fullName>
    </submittedName>
</protein>
<dbReference type="AlphaFoldDB" id="B9T4J7"/>
<dbReference type="SMART" id="SM00271">
    <property type="entry name" value="DnaJ"/>
    <property type="match status" value="1"/>
</dbReference>
<dbReference type="CDD" id="cd06257">
    <property type="entry name" value="DnaJ"/>
    <property type="match status" value="1"/>
</dbReference>
<gene>
    <name evidence="2" type="ORF">RCOM_0396580</name>
</gene>
<sequence length="527" mass="59943">MALSLIPIQSKHHRNSTTNRCYIFFFFFRNSSTESTRTEFPAGNAYDILGVSETCSFAEIKISFRKLAKETHPDLANSNNDSSASHRFIQILAAYEILSDTERRTHYDNFLRSQRKDVQKDSREGSTFYMYKSEMARSKEMEVVEWLKWYRLAINDILLEKKVVVGTGYFDVLEADFYSAIHAAYYGPVIESMDLLPDRFEAEERSVYETPEVLHLVSGRDLFGMVCLANKVPELTSACTKKLTSTSFDLGICEYIANTSTFLYCNEVNDVGLSQMHVTNISSHTLDAYRDLELHVGGKVVAMATRVPPKSQSNGVKNEGAEDQIHVFLNSDDNSMHHRSGFSEDSVLGGEVGWRIPLGIITGLGTSPEEGSCFVYDRSGTKTHVIMKHRTLLVKHMHWYPVGDKVSICECRCSRARLPPSKFWLFEPRCDMHDVGGWYIETFGRDKKGQTVPCQRYWDGFNGSEQYDKRLHPAMYLLALAYRSLDIEDAKRRKRTFRGIVEVSSEPVFVDPAIVDGFRGAQIKGSH</sequence>
<dbReference type="PROSITE" id="PS50076">
    <property type="entry name" value="DNAJ_2"/>
    <property type="match status" value="1"/>
</dbReference>
<dbReference type="eggNOG" id="KOG0715">
    <property type="taxonomic scope" value="Eukaryota"/>
</dbReference>
<dbReference type="InParanoid" id="B9T4J7"/>
<dbReference type="PROSITE" id="PS00636">
    <property type="entry name" value="DNAJ_1"/>
    <property type="match status" value="1"/>
</dbReference>
<evidence type="ECO:0000313" key="3">
    <source>
        <dbReference type="Proteomes" id="UP000008311"/>
    </source>
</evidence>
<dbReference type="FunCoup" id="B9T4J7">
    <property type="interactions" value="1064"/>
</dbReference>
<name>B9T4J7_RICCO</name>
<keyword evidence="3" id="KW-1185">Reference proteome</keyword>
<reference evidence="3" key="1">
    <citation type="journal article" date="2010" name="Nat. Biotechnol.">
        <title>Draft genome sequence of the oilseed species Ricinus communis.</title>
        <authorList>
            <person name="Chan A.P."/>
            <person name="Crabtree J."/>
            <person name="Zhao Q."/>
            <person name="Lorenzi H."/>
            <person name="Orvis J."/>
            <person name="Puiu D."/>
            <person name="Melake-Berhan A."/>
            <person name="Jones K.M."/>
            <person name="Redman J."/>
            <person name="Chen G."/>
            <person name="Cahoon E.B."/>
            <person name="Gedil M."/>
            <person name="Stanke M."/>
            <person name="Haas B.J."/>
            <person name="Wortman J.R."/>
            <person name="Fraser-Liggett C.M."/>
            <person name="Ravel J."/>
            <person name="Rabinowicz P.D."/>
        </authorList>
    </citation>
    <scope>NUCLEOTIDE SEQUENCE [LARGE SCALE GENOMIC DNA]</scope>
    <source>
        <strain evidence="3">cv. Hale</strain>
    </source>
</reference>
<dbReference type="PANTHER" id="PTHR45286">
    <property type="entry name" value="CHAPERONE DNAJ-DOMAIN SUPERFAMILY PROTEIN"/>
    <property type="match status" value="1"/>
</dbReference>
<dbReference type="SUPFAM" id="SSF46565">
    <property type="entry name" value="Chaperone J-domain"/>
    <property type="match status" value="1"/>
</dbReference>
<accession>B9T4J7</accession>
<evidence type="ECO:0000313" key="2">
    <source>
        <dbReference type="EMBL" id="EEF29225.1"/>
    </source>
</evidence>
<dbReference type="InterPro" id="IPR036869">
    <property type="entry name" value="J_dom_sf"/>
</dbReference>
<feature type="domain" description="J" evidence="1">
    <location>
        <begin position="44"/>
        <end position="111"/>
    </location>
</feature>
<evidence type="ECO:0000259" key="1">
    <source>
        <dbReference type="PROSITE" id="PS50076"/>
    </source>
</evidence>
<dbReference type="Gene3D" id="1.10.287.110">
    <property type="entry name" value="DnaJ domain"/>
    <property type="match status" value="1"/>
</dbReference>
<dbReference type="PRINTS" id="PR00625">
    <property type="entry name" value="JDOMAIN"/>
</dbReference>
<dbReference type="STRING" id="3988.B9T4J7"/>
<dbReference type="EMBL" id="EQ974473">
    <property type="protein sequence ID" value="EEF29225.1"/>
    <property type="molecule type" value="Genomic_DNA"/>
</dbReference>
<organism evidence="2 3">
    <name type="scientific">Ricinus communis</name>
    <name type="common">Castor bean</name>
    <dbReference type="NCBI Taxonomy" id="3988"/>
    <lineage>
        <taxon>Eukaryota</taxon>
        <taxon>Viridiplantae</taxon>
        <taxon>Streptophyta</taxon>
        <taxon>Embryophyta</taxon>
        <taxon>Tracheophyta</taxon>
        <taxon>Spermatophyta</taxon>
        <taxon>Magnoliopsida</taxon>
        <taxon>eudicotyledons</taxon>
        <taxon>Gunneridae</taxon>
        <taxon>Pentapetalae</taxon>
        <taxon>rosids</taxon>
        <taxon>fabids</taxon>
        <taxon>Malpighiales</taxon>
        <taxon>Euphorbiaceae</taxon>
        <taxon>Acalyphoideae</taxon>
        <taxon>Acalypheae</taxon>
        <taxon>Ricinus</taxon>
    </lineage>
</organism>
<keyword evidence="2" id="KW-0346">Stress response</keyword>
<proteinExistence type="predicted"/>
<dbReference type="InterPro" id="IPR018253">
    <property type="entry name" value="DnaJ_domain_CS"/>
</dbReference>
<dbReference type="Pfam" id="PF00226">
    <property type="entry name" value="DnaJ"/>
    <property type="match status" value="1"/>
</dbReference>
<dbReference type="InterPro" id="IPR001623">
    <property type="entry name" value="DnaJ_domain"/>
</dbReference>